<dbReference type="UniPathway" id="UPA00087">
    <property type="reaction ID" value="UER00172"/>
</dbReference>
<dbReference type="NCBIfam" id="NF002320">
    <property type="entry name" value="PRK01259.1"/>
    <property type="match status" value="1"/>
</dbReference>
<evidence type="ECO:0000256" key="12">
    <source>
        <dbReference type="HAMAP-Rule" id="MF_00583"/>
    </source>
</evidence>
<dbReference type="GO" id="GO:0005737">
    <property type="term" value="C:cytoplasm"/>
    <property type="evidence" value="ECO:0007669"/>
    <property type="project" value="UniProtKB-SubCell"/>
</dbReference>
<comment type="cofactor">
    <cofactor evidence="12">
        <name>Mg(2+)</name>
        <dbReference type="ChEBI" id="CHEBI:18420"/>
    </cofactor>
    <text evidence="12">Binds 2 Mg(2+) ions per subunit.</text>
</comment>
<evidence type="ECO:0000256" key="11">
    <source>
        <dbReference type="ARBA" id="ARBA00061444"/>
    </source>
</evidence>
<proteinExistence type="inferred from homology"/>
<keyword evidence="7 12" id="KW-0067">ATP-binding</keyword>
<feature type="binding site" evidence="12">
    <location>
        <begin position="224"/>
        <end position="228"/>
    </location>
    <ligand>
        <name>D-ribose 5-phosphate</name>
        <dbReference type="ChEBI" id="CHEBI:78346"/>
    </ligand>
</feature>
<keyword evidence="6 12" id="KW-0418">Kinase</keyword>
<feature type="binding site" evidence="12">
    <location>
        <position position="220"/>
    </location>
    <ligand>
        <name>D-ribose 5-phosphate</name>
        <dbReference type="ChEBI" id="CHEBI:78346"/>
    </ligand>
</feature>
<keyword evidence="5 12" id="KW-0547">Nucleotide-binding</keyword>
<dbReference type="Pfam" id="PF13793">
    <property type="entry name" value="Pribosyltran_N"/>
    <property type="match status" value="1"/>
</dbReference>
<dbReference type="GO" id="GO:0002189">
    <property type="term" value="C:ribose phosphate diphosphokinase complex"/>
    <property type="evidence" value="ECO:0007669"/>
    <property type="project" value="TreeGrafter"/>
</dbReference>
<comment type="similarity">
    <text evidence="11 12">Belongs to the ribose-phosphate pyrophosphokinase family. Class I subfamily.</text>
</comment>
<dbReference type="GO" id="GO:0004749">
    <property type="term" value="F:ribose phosphate diphosphokinase activity"/>
    <property type="evidence" value="ECO:0007669"/>
    <property type="project" value="UniProtKB-UniRule"/>
</dbReference>
<dbReference type="AlphaFoldDB" id="A0A1F5Z1D1"/>
<evidence type="ECO:0000256" key="1">
    <source>
        <dbReference type="ARBA" id="ARBA00004996"/>
    </source>
</evidence>
<feature type="binding site" evidence="12">
    <location>
        <begin position="98"/>
        <end position="99"/>
    </location>
    <ligand>
        <name>ATP</name>
        <dbReference type="ChEBI" id="CHEBI:30616"/>
    </ligand>
</feature>
<comment type="subunit">
    <text evidence="12">Homohexamer.</text>
</comment>
<dbReference type="EC" id="2.7.6.1" evidence="12"/>
<name>A0A1F5Z1D1_9BACT</name>
<dbReference type="GO" id="GO:0016301">
    <property type="term" value="F:kinase activity"/>
    <property type="evidence" value="ECO:0007669"/>
    <property type="project" value="UniProtKB-KW"/>
</dbReference>
<dbReference type="STRING" id="1817867.A3F83_05020"/>
<dbReference type="EMBL" id="MFIX01000034">
    <property type="protein sequence ID" value="OGG05932.1"/>
    <property type="molecule type" value="Genomic_DNA"/>
</dbReference>
<dbReference type="Proteomes" id="UP000179129">
    <property type="component" value="Unassembled WGS sequence"/>
</dbReference>
<dbReference type="FunFam" id="3.40.50.2020:FF:000002">
    <property type="entry name" value="Ribose-phosphate pyrophosphokinase"/>
    <property type="match status" value="1"/>
</dbReference>
<keyword evidence="12" id="KW-0963">Cytoplasm</keyword>
<accession>A0A1F5Z1D1</accession>
<feature type="binding site" evidence="12">
    <location>
        <begin position="40"/>
        <end position="42"/>
    </location>
    <ligand>
        <name>ATP</name>
        <dbReference type="ChEBI" id="CHEBI:30616"/>
    </ligand>
</feature>
<dbReference type="FunFam" id="3.40.50.2020:FF:000001">
    <property type="entry name" value="Ribose-phosphate pyrophosphokinase"/>
    <property type="match status" value="1"/>
</dbReference>
<dbReference type="InterPro" id="IPR000836">
    <property type="entry name" value="PRTase_dom"/>
</dbReference>
<evidence type="ECO:0000256" key="3">
    <source>
        <dbReference type="ARBA" id="ARBA00022723"/>
    </source>
</evidence>
<organism evidence="14 15">
    <name type="scientific">Candidatus Glassbacteria bacterium RIFCSPLOWO2_12_FULL_58_11</name>
    <dbReference type="NCBI Taxonomy" id="1817867"/>
    <lineage>
        <taxon>Bacteria</taxon>
        <taxon>Candidatus Glassiibacteriota</taxon>
    </lineage>
</organism>
<keyword evidence="4 12" id="KW-0545">Nucleotide biosynthesis</keyword>
<sequence length="314" mass="34545">MFSHIDLKLISGNANRKLAEDIAAFLEIPLCQVEVKHFSDGEIFIKILENIRGRDCFVIQPTNPPAENIMELLLIIDALRRSSAGRITAVIPYYGYGRQDRKDQPRVGIGAKLTANLITMSGADRVMMLDLHSHQIQGFFDIPSDHLYTMPIFLDYFRSLGLRDVVVVTPDIGGAKMARGYAGRLDAPLAFIEKRRPRPNVAQSVNIVGEVTGRDVVMVDDIIDTGGTMSAACQTLMEKKPNSIHVGCTHAVLSGLAVEILKQAPLTELAVTDTIQVPPEKRFSKLKVLSVAELLGKAIRFIHEGQSVSALFVD</sequence>
<evidence type="ECO:0000256" key="5">
    <source>
        <dbReference type="ARBA" id="ARBA00022741"/>
    </source>
</evidence>
<gene>
    <name evidence="12" type="primary">prs</name>
    <name evidence="14" type="ORF">A3F83_05020</name>
</gene>
<comment type="function">
    <text evidence="10 12">Involved in the biosynthesis of the central metabolite phospho-alpha-D-ribosyl-1-pyrophosphate (PRPP) via the transfer of pyrophosphoryl group from ATP to 1-hydroxyl of ribose-5-phosphate (Rib-5-P).</text>
</comment>
<reference evidence="14 15" key="1">
    <citation type="journal article" date="2016" name="Nat. Commun.">
        <title>Thousands of microbial genomes shed light on interconnected biogeochemical processes in an aquifer system.</title>
        <authorList>
            <person name="Anantharaman K."/>
            <person name="Brown C.T."/>
            <person name="Hug L.A."/>
            <person name="Sharon I."/>
            <person name="Castelle C.J."/>
            <person name="Probst A.J."/>
            <person name="Thomas B.C."/>
            <person name="Singh A."/>
            <person name="Wilkins M.J."/>
            <person name="Karaoz U."/>
            <person name="Brodie E.L."/>
            <person name="Williams K.H."/>
            <person name="Hubbard S.S."/>
            <person name="Banfield J.F."/>
        </authorList>
    </citation>
    <scope>NUCLEOTIDE SEQUENCE [LARGE SCALE GENOMIC DNA]</scope>
</reference>
<dbReference type="GO" id="GO:0000287">
    <property type="term" value="F:magnesium ion binding"/>
    <property type="evidence" value="ECO:0007669"/>
    <property type="project" value="UniProtKB-UniRule"/>
</dbReference>
<dbReference type="GO" id="GO:0005524">
    <property type="term" value="F:ATP binding"/>
    <property type="evidence" value="ECO:0007669"/>
    <property type="project" value="UniProtKB-KW"/>
</dbReference>
<dbReference type="GO" id="GO:0006164">
    <property type="term" value="P:purine nucleotide biosynthetic process"/>
    <property type="evidence" value="ECO:0007669"/>
    <property type="project" value="TreeGrafter"/>
</dbReference>
<protein>
    <recommendedName>
        <fullName evidence="12">Ribose-phosphate pyrophosphokinase</fullName>
        <shortName evidence="12">RPPK</shortName>
        <ecNumber evidence="12">2.7.6.1</ecNumber>
    </recommendedName>
    <alternativeName>
        <fullName evidence="12">5-phospho-D-ribosyl alpha-1-diphosphate synthase</fullName>
    </alternativeName>
    <alternativeName>
        <fullName evidence="12">Phosphoribosyl diphosphate synthase</fullName>
    </alternativeName>
    <alternativeName>
        <fullName evidence="12">Phosphoribosyl pyrophosphate synthase</fullName>
        <shortName evidence="12">P-Rib-PP synthase</shortName>
        <shortName evidence="12">PRPP synthase</shortName>
        <shortName evidence="12">PRPPase</shortName>
    </alternativeName>
</protein>
<comment type="pathway">
    <text evidence="1 12">Metabolic intermediate biosynthesis; 5-phospho-alpha-D-ribose 1-diphosphate biosynthesis; 5-phospho-alpha-D-ribose 1-diphosphate from D-ribose 5-phosphate (route I): step 1/1.</text>
</comment>
<dbReference type="GO" id="GO:0006015">
    <property type="term" value="P:5-phosphoribose 1-diphosphate biosynthetic process"/>
    <property type="evidence" value="ECO:0007669"/>
    <property type="project" value="UniProtKB-UniRule"/>
</dbReference>
<dbReference type="SMART" id="SM01400">
    <property type="entry name" value="Pribosyltran_N"/>
    <property type="match status" value="1"/>
</dbReference>
<keyword evidence="3 12" id="KW-0479">Metal-binding</keyword>
<feature type="binding site" evidence="12">
    <location>
        <position position="171"/>
    </location>
    <ligand>
        <name>Mg(2+)</name>
        <dbReference type="ChEBI" id="CHEBI:18420"/>
    </ligand>
</feature>
<evidence type="ECO:0000256" key="9">
    <source>
        <dbReference type="ARBA" id="ARBA00049535"/>
    </source>
</evidence>
<feature type="active site" evidence="12">
    <location>
        <position position="194"/>
    </location>
</feature>
<evidence type="ECO:0000259" key="13">
    <source>
        <dbReference type="Pfam" id="PF13793"/>
    </source>
</evidence>
<evidence type="ECO:0000256" key="4">
    <source>
        <dbReference type="ARBA" id="ARBA00022727"/>
    </source>
</evidence>
<evidence type="ECO:0000256" key="7">
    <source>
        <dbReference type="ARBA" id="ARBA00022840"/>
    </source>
</evidence>
<evidence type="ECO:0000313" key="15">
    <source>
        <dbReference type="Proteomes" id="UP000179129"/>
    </source>
</evidence>
<dbReference type="InterPro" id="IPR037515">
    <property type="entry name" value="Rib-P_diPkinase_bac"/>
</dbReference>
<dbReference type="Pfam" id="PF14572">
    <property type="entry name" value="Pribosyl_synth"/>
    <property type="match status" value="1"/>
</dbReference>
<dbReference type="InterPro" id="IPR029099">
    <property type="entry name" value="Pribosyltran_N"/>
</dbReference>
<comment type="subcellular location">
    <subcellularLocation>
        <location evidence="12">Cytoplasm</location>
    </subcellularLocation>
</comment>
<dbReference type="InterPro" id="IPR005946">
    <property type="entry name" value="Rib-P_diPkinase"/>
</dbReference>
<keyword evidence="8 12" id="KW-0460">Magnesium</keyword>
<evidence type="ECO:0000256" key="6">
    <source>
        <dbReference type="ARBA" id="ARBA00022777"/>
    </source>
</evidence>
<evidence type="ECO:0000256" key="10">
    <source>
        <dbReference type="ARBA" id="ARBA00054914"/>
    </source>
</evidence>
<dbReference type="Gene3D" id="3.40.50.2020">
    <property type="match status" value="2"/>
</dbReference>
<keyword evidence="2 12" id="KW-0808">Transferase</keyword>
<comment type="catalytic activity">
    <reaction evidence="9 12">
        <text>D-ribose 5-phosphate + ATP = 5-phospho-alpha-D-ribose 1-diphosphate + AMP + H(+)</text>
        <dbReference type="Rhea" id="RHEA:15609"/>
        <dbReference type="ChEBI" id="CHEBI:15378"/>
        <dbReference type="ChEBI" id="CHEBI:30616"/>
        <dbReference type="ChEBI" id="CHEBI:58017"/>
        <dbReference type="ChEBI" id="CHEBI:78346"/>
        <dbReference type="ChEBI" id="CHEBI:456215"/>
        <dbReference type="EC" id="2.7.6.1"/>
    </reaction>
</comment>
<dbReference type="InterPro" id="IPR029057">
    <property type="entry name" value="PRTase-like"/>
</dbReference>
<feature type="binding site" evidence="12">
    <location>
        <position position="132"/>
    </location>
    <ligand>
        <name>Mg(2+)</name>
        <dbReference type="ChEBI" id="CHEBI:18420"/>
    </ligand>
</feature>
<evidence type="ECO:0000256" key="8">
    <source>
        <dbReference type="ARBA" id="ARBA00022842"/>
    </source>
</evidence>
<evidence type="ECO:0000313" key="14">
    <source>
        <dbReference type="EMBL" id="OGG05932.1"/>
    </source>
</evidence>
<dbReference type="NCBIfam" id="TIGR01251">
    <property type="entry name" value="ribP_PPkin"/>
    <property type="match status" value="1"/>
</dbReference>
<dbReference type="CDD" id="cd06223">
    <property type="entry name" value="PRTases_typeI"/>
    <property type="match status" value="1"/>
</dbReference>
<comment type="caution">
    <text evidence="14">The sequence shown here is derived from an EMBL/GenBank/DDBJ whole genome shotgun (WGS) entry which is preliminary data.</text>
</comment>
<evidence type="ECO:0000256" key="2">
    <source>
        <dbReference type="ARBA" id="ARBA00022679"/>
    </source>
</evidence>
<dbReference type="SUPFAM" id="SSF53271">
    <property type="entry name" value="PRTase-like"/>
    <property type="match status" value="1"/>
</dbReference>
<dbReference type="PANTHER" id="PTHR10210">
    <property type="entry name" value="RIBOSE-PHOSPHATE DIPHOSPHOKINASE FAMILY MEMBER"/>
    <property type="match status" value="1"/>
</dbReference>
<feature type="domain" description="Ribose-phosphate pyrophosphokinase N-terminal" evidence="13">
    <location>
        <begin position="7"/>
        <end position="122"/>
    </location>
</feature>
<dbReference type="HAMAP" id="MF_00583_B">
    <property type="entry name" value="RibP_PPkinase_B"/>
    <property type="match status" value="1"/>
</dbReference>
<feature type="binding site" evidence="12">
    <location>
        <position position="196"/>
    </location>
    <ligand>
        <name>D-ribose 5-phosphate</name>
        <dbReference type="ChEBI" id="CHEBI:78346"/>
    </ligand>
</feature>
<dbReference type="PANTHER" id="PTHR10210:SF41">
    <property type="entry name" value="RIBOSE-PHOSPHATE PYROPHOSPHOKINASE 1, CHLOROPLASTIC"/>
    <property type="match status" value="1"/>
</dbReference>